<accession>A0A2N7S2U0</accession>
<gene>
    <name evidence="2" type="ORF">CIK84_02255</name>
</gene>
<dbReference type="PANTHER" id="PTHR43355:SF2">
    <property type="entry name" value="FLAVIN REDUCTASE (NADPH)"/>
    <property type="match status" value="1"/>
</dbReference>
<proteinExistence type="predicted"/>
<evidence type="ECO:0000313" key="3">
    <source>
        <dbReference type="Proteomes" id="UP000235739"/>
    </source>
</evidence>
<reference evidence="2 3" key="1">
    <citation type="journal article" date="2017" name="Elife">
        <title>Extensive horizontal gene transfer in cheese-associated bacteria.</title>
        <authorList>
            <person name="Bonham K.S."/>
            <person name="Wolfe B.E."/>
            <person name="Dutton R.J."/>
        </authorList>
    </citation>
    <scope>NUCLEOTIDE SEQUENCE [LARGE SCALE GENOMIC DNA]</scope>
    <source>
        <strain evidence="2 3">JB182</strain>
    </source>
</reference>
<sequence length="205" mass="21251">MKLVIIGGNGGTGALLAKLAREANHEVTVVSRSAAHAADEQITHIQADASDPLLAAQAIAGADAVAITVGGSKGKQNARTSVTRSVVHAIEQNGPKRLLIQSSLGAGNSGTQLPGVIGFVSKVLLAKPLADDTEQEKLVENSALDWSIVRPTGLNNKPALGKWTALQVGESGRLGGTITRHDLAAFMLQTLENEQSIHKAYGISN</sequence>
<dbReference type="EMBL" id="PNQX01000001">
    <property type="protein sequence ID" value="PMQ20459.1"/>
    <property type="molecule type" value="Genomic_DNA"/>
</dbReference>
<dbReference type="InterPro" id="IPR016040">
    <property type="entry name" value="NAD(P)-bd_dom"/>
</dbReference>
<dbReference type="AlphaFoldDB" id="A0A2N7S2U0"/>
<dbReference type="Gene3D" id="3.40.50.720">
    <property type="entry name" value="NAD(P)-binding Rossmann-like Domain"/>
    <property type="match status" value="1"/>
</dbReference>
<feature type="domain" description="NAD(P)-binding" evidence="1">
    <location>
        <begin position="7"/>
        <end position="193"/>
    </location>
</feature>
<dbReference type="SUPFAM" id="SSF51735">
    <property type="entry name" value="NAD(P)-binding Rossmann-fold domains"/>
    <property type="match status" value="1"/>
</dbReference>
<dbReference type="GO" id="GO:0042602">
    <property type="term" value="F:riboflavin reductase (NADPH) activity"/>
    <property type="evidence" value="ECO:0007669"/>
    <property type="project" value="TreeGrafter"/>
</dbReference>
<dbReference type="PANTHER" id="PTHR43355">
    <property type="entry name" value="FLAVIN REDUCTASE (NADPH)"/>
    <property type="match status" value="1"/>
</dbReference>
<dbReference type="RefSeq" id="WP_102597394.1">
    <property type="nucleotide sequence ID" value="NZ_JABUYH010000007.1"/>
</dbReference>
<evidence type="ECO:0000313" key="2">
    <source>
        <dbReference type="EMBL" id="PMQ20459.1"/>
    </source>
</evidence>
<dbReference type="GO" id="GO:0004074">
    <property type="term" value="F:biliverdin reductase [NAD(P)H] activity"/>
    <property type="evidence" value="ECO:0007669"/>
    <property type="project" value="TreeGrafter"/>
</dbReference>
<dbReference type="Proteomes" id="UP000235739">
    <property type="component" value="Unassembled WGS sequence"/>
</dbReference>
<organism evidence="2 3">
    <name type="scientific">Glutamicibacter arilaitensis</name>
    <dbReference type="NCBI Taxonomy" id="256701"/>
    <lineage>
        <taxon>Bacteria</taxon>
        <taxon>Bacillati</taxon>
        <taxon>Actinomycetota</taxon>
        <taxon>Actinomycetes</taxon>
        <taxon>Micrococcales</taxon>
        <taxon>Micrococcaceae</taxon>
        <taxon>Glutamicibacter</taxon>
    </lineage>
</organism>
<dbReference type="InterPro" id="IPR036291">
    <property type="entry name" value="NAD(P)-bd_dom_sf"/>
</dbReference>
<name>A0A2N7S2U0_9MICC</name>
<evidence type="ECO:0000259" key="1">
    <source>
        <dbReference type="Pfam" id="PF13460"/>
    </source>
</evidence>
<dbReference type="InterPro" id="IPR051606">
    <property type="entry name" value="Polyketide_Oxido-like"/>
</dbReference>
<protein>
    <recommendedName>
        <fullName evidence="1">NAD(P)-binding domain-containing protein</fullName>
    </recommendedName>
</protein>
<comment type="caution">
    <text evidence="2">The sequence shown here is derived from an EMBL/GenBank/DDBJ whole genome shotgun (WGS) entry which is preliminary data.</text>
</comment>
<dbReference type="Pfam" id="PF13460">
    <property type="entry name" value="NAD_binding_10"/>
    <property type="match status" value="1"/>
</dbReference>